<protein>
    <submittedName>
        <fullName evidence="4">DUF4102 domain-containing protein</fullName>
    </submittedName>
</protein>
<sequence>MLNNLKIKQLKAKDKIYRIADHSALCIEVRTSGRKFWCYRYWYLNITKILTIGSYPEISLSYARDKTKEYRGYVLAKNPDRSKNRSE</sequence>
<name>A0A7Y2RJB2_9GAMM</name>
<proteinExistence type="inferred from homology"/>
<comment type="caution">
    <text evidence="4">The sequence shown here is derived from an EMBL/GenBank/DDBJ whole genome shotgun (WGS) entry which is preliminary data.</text>
</comment>
<feature type="domain" description="Integrase DNA-binding" evidence="3">
    <location>
        <begin position="2"/>
        <end position="77"/>
    </location>
</feature>
<dbReference type="PANTHER" id="PTHR30629">
    <property type="entry name" value="PROPHAGE INTEGRASE"/>
    <property type="match status" value="1"/>
</dbReference>
<evidence type="ECO:0000259" key="3">
    <source>
        <dbReference type="Pfam" id="PF13356"/>
    </source>
</evidence>
<keyword evidence="2" id="KW-0229">DNA integration</keyword>
<dbReference type="InterPro" id="IPR050808">
    <property type="entry name" value="Phage_Integrase"/>
</dbReference>
<evidence type="ECO:0000256" key="1">
    <source>
        <dbReference type="ARBA" id="ARBA00008857"/>
    </source>
</evidence>
<dbReference type="Pfam" id="PF13356">
    <property type="entry name" value="Arm-DNA-bind_3"/>
    <property type="match status" value="1"/>
</dbReference>
<dbReference type="AlphaFoldDB" id="A0A7Y2RJB2"/>
<dbReference type="EMBL" id="JABERL010000086">
    <property type="protein sequence ID" value="NNH79436.1"/>
    <property type="molecule type" value="Genomic_DNA"/>
</dbReference>
<evidence type="ECO:0000313" key="5">
    <source>
        <dbReference type="Proteomes" id="UP000569202"/>
    </source>
</evidence>
<reference evidence="4 5" key="1">
    <citation type="submission" date="2020-04" db="EMBL/GenBank/DDBJ databases">
        <title>Acinetobacter Taxon 24.</title>
        <authorList>
            <person name="Nemec A."/>
            <person name="Radolfova-Krizova L."/>
            <person name="Higgins P.G."/>
            <person name="Spanelova P."/>
        </authorList>
    </citation>
    <scope>NUCLEOTIDE SEQUENCE [LARGE SCALE GENOMIC DNA]</scope>
    <source>
        <strain evidence="4 5">ANC 5380</strain>
    </source>
</reference>
<evidence type="ECO:0000313" key="4">
    <source>
        <dbReference type="EMBL" id="NNH79436.1"/>
    </source>
</evidence>
<dbReference type="InterPro" id="IPR038488">
    <property type="entry name" value="Integrase_DNA-bd_sf"/>
</dbReference>
<dbReference type="PANTHER" id="PTHR30629:SF2">
    <property type="entry name" value="PROPHAGE INTEGRASE INTS-RELATED"/>
    <property type="match status" value="1"/>
</dbReference>
<accession>A0A7Y2RJB2</accession>
<organism evidence="4 5">
    <name type="scientific">Acinetobacter terrae</name>
    <dbReference type="NCBI Taxonomy" id="2731247"/>
    <lineage>
        <taxon>Bacteria</taxon>
        <taxon>Pseudomonadati</taxon>
        <taxon>Pseudomonadota</taxon>
        <taxon>Gammaproteobacteria</taxon>
        <taxon>Moraxellales</taxon>
        <taxon>Moraxellaceae</taxon>
        <taxon>Acinetobacter</taxon>
        <taxon>Acinetobacter Taxon 24</taxon>
    </lineage>
</organism>
<evidence type="ECO:0000256" key="2">
    <source>
        <dbReference type="ARBA" id="ARBA00022908"/>
    </source>
</evidence>
<dbReference type="GO" id="GO:0015074">
    <property type="term" value="P:DNA integration"/>
    <property type="evidence" value="ECO:0007669"/>
    <property type="project" value="UniProtKB-KW"/>
</dbReference>
<dbReference type="Gene3D" id="3.30.160.390">
    <property type="entry name" value="Integrase, DNA-binding domain"/>
    <property type="match status" value="1"/>
</dbReference>
<dbReference type="InterPro" id="IPR025166">
    <property type="entry name" value="Integrase_DNA_bind_dom"/>
</dbReference>
<gene>
    <name evidence="4" type="ORF">HLH17_17740</name>
</gene>
<comment type="similarity">
    <text evidence="1">Belongs to the 'phage' integrase family.</text>
</comment>
<dbReference type="Proteomes" id="UP000569202">
    <property type="component" value="Unassembled WGS sequence"/>
</dbReference>